<organism evidence="6 7">
    <name type="scientific">Limulus polyphemus</name>
    <name type="common">Atlantic horseshoe crab</name>
    <dbReference type="NCBI Taxonomy" id="6850"/>
    <lineage>
        <taxon>Eukaryota</taxon>
        <taxon>Metazoa</taxon>
        <taxon>Ecdysozoa</taxon>
        <taxon>Arthropoda</taxon>
        <taxon>Chelicerata</taxon>
        <taxon>Merostomata</taxon>
        <taxon>Xiphosura</taxon>
        <taxon>Limulidae</taxon>
        <taxon>Limulus</taxon>
    </lineage>
</organism>
<feature type="domain" description="RING-type" evidence="5">
    <location>
        <begin position="611"/>
        <end position="646"/>
    </location>
</feature>
<keyword evidence="3" id="KW-0862">Zinc</keyword>
<dbReference type="InterPro" id="IPR001370">
    <property type="entry name" value="BIR_rpt"/>
</dbReference>
<evidence type="ECO:0000256" key="4">
    <source>
        <dbReference type="PROSITE-ProRule" id="PRU00175"/>
    </source>
</evidence>
<dbReference type="PROSITE" id="PS50089">
    <property type="entry name" value="ZF_RING_2"/>
    <property type="match status" value="1"/>
</dbReference>
<accession>A0ABM1BH68</accession>
<dbReference type="Gene3D" id="3.30.40.10">
    <property type="entry name" value="Zinc/RING finger domain, C3HC4 (zinc finger)"/>
    <property type="match status" value="1"/>
</dbReference>
<dbReference type="Pfam" id="PF00653">
    <property type="entry name" value="BIR"/>
    <property type="match status" value="3"/>
</dbReference>
<evidence type="ECO:0000313" key="6">
    <source>
        <dbReference type="Proteomes" id="UP000694941"/>
    </source>
</evidence>
<dbReference type="Pfam" id="PF13920">
    <property type="entry name" value="zf-C3HC4_3"/>
    <property type="match status" value="1"/>
</dbReference>
<dbReference type="Proteomes" id="UP000694941">
    <property type="component" value="Unplaced"/>
</dbReference>
<name>A0ABM1BH68_LIMPO</name>
<dbReference type="RefSeq" id="XP_013781922.2">
    <property type="nucleotide sequence ID" value="XM_013926468.2"/>
</dbReference>
<protein>
    <submittedName>
        <fullName evidence="7">Inhibitor of apoptosis isoform X1</fullName>
    </submittedName>
</protein>
<evidence type="ECO:0000256" key="3">
    <source>
        <dbReference type="ARBA" id="ARBA00022833"/>
    </source>
</evidence>
<keyword evidence="2 4" id="KW-0863">Zinc-finger</keyword>
<dbReference type="PANTHER" id="PTHR10044">
    <property type="entry name" value="INHIBITOR OF APOPTOSIS"/>
    <property type="match status" value="1"/>
</dbReference>
<dbReference type="SUPFAM" id="SSF57924">
    <property type="entry name" value="Inhibitor of apoptosis (IAP) repeat"/>
    <property type="match status" value="3"/>
</dbReference>
<evidence type="ECO:0000256" key="1">
    <source>
        <dbReference type="ARBA" id="ARBA00006672"/>
    </source>
</evidence>
<dbReference type="InterPro" id="IPR001841">
    <property type="entry name" value="Znf_RING"/>
</dbReference>
<dbReference type="PROSITE" id="PS01282">
    <property type="entry name" value="BIR_REPEAT_1"/>
    <property type="match status" value="3"/>
</dbReference>
<dbReference type="InterPro" id="IPR050784">
    <property type="entry name" value="IAP"/>
</dbReference>
<evidence type="ECO:0000313" key="7">
    <source>
        <dbReference type="RefSeq" id="XP_013781922.2"/>
    </source>
</evidence>
<sequence length="671" mass="75113">MTSVQFQTDIVDAPVLNKGYGGKYFSHEQDRLDTFDIWPDNSPVDKFSLAKAGFYYSGREDEVVCFSCGLHLKHWDFSDSPASKHHQASPCCTFVLCTSANFSLLSSQQTRSSDLSASKTQPKYYQNEPGNIESSGVSVCISSKEKHIEQLKLKNGIHVSKPNGGLQQIVVNDVSLQNGHQYDPYKNCVNHISQQNRFCHVSQQNDHPNVSDLNSSQSVSNCTLNLNASFSLKDMKVESKRLETFQNGWPLSFIKPEDLANAGFFYVGISDKVQCPFCQGIVSSWEEGDDPLKEHVRHFPCCSFVFEKGCQDKRISNSRSSYSSNGQDVCGNYKASMSEGLQDVVDPKLLNVKQKHLKLEKLGISVHRGPKHLSQASLSARLRSFAMWPEDAIVQPKVLAEAGFFYVGVQDHTKCFYCDGGLSSWELGDDPWVEHARWFSNCGFVRINKGDEFIRKCFVEQEAVQYPTYQVFGSPNDESSCENGIVQRLMQSGMITLTIQQGLFKEEEVRNAVSRQVYATGMGFSTLDDLCEAIFSQRRIQRGNCGTETKESSGGKETDFIAPSVLASPNVAVSGQDMKLISKEKKRVLHHSGCDVSLEEENEKLRDQRICKICMDQELGTVFLPCGHLLACPQCAPALKHCPLCRKEITGIEYGSTWGTRNIQKKTCYEQ</sequence>
<proteinExistence type="inferred from homology"/>
<dbReference type="PROSITE" id="PS50143">
    <property type="entry name" value="BIR_REPEAT_2"/>
    <property type="match status" value="3"/>
</dbReference>
<gene>
    <name evidence="7" type="primary">LOC106466219</name>
</gene>
<comment type="similarity">
    <text evidence="1">Belongs to the IAP family.</text>
</comment>
<dbReference type="CDD" id="cd00022">
    <property type="entry name" value="BIR"/>
    <property type="match status" value="3"/>
</dbReference>
<dbReference type="CDD" id="cd16510">
    <property type="entry name" value="RING-HC_IAPs"/>
    <property type="match status" value="1"/>
</dbReference>
<reference evidence="7" key="1">
    <citation type="submission" date="2025-08" db="UniProtKB">
        <authorList>
            <consortium name="RefSeq"/>
        </authorList>
    </citation>
    <scope>IDENTIFICATION</scope>
    <source>
        <tissue evidence="7">Muscle</tissue>
    </source>
</reference>
<dbReference type="InterPro" id="IPR013083">
    <property type="entry name" value="Znf_RING/FYVE/PHD"/>
</dbReference>
<dbReference type="Gene3D" id="1.10.1170.10">
    <property type="entry name" value="Inhibitor Of Apoptosis Protein (2mihbC-IAP-1), Chain A"/>
    <property type="match status" value="3"/>
</dbReference>
<keyword evidence="6" id="KW-1185">Reference proteome</keyword>
<keyword evidence="2 4" id="KW-0479">Metal-binding</keyword>
<dbReference type="SMART" id="SM00184">
    <property type="entry name" value="RING"/>
    <property type="match status" value="1"/>
</dbReference>
<dbReference type="GeneID" id="106466219"/>
<evidence type="ECO:0000256" key="2">
    <source>
        <dbReference type="ARBA" id="ARBA00022771"/>
    </source>
</evidence>
<evidence type="ECO:0000259" key="5">
    <source>
        <dbReference type="PROSITE" id="PS50089"/>
    </source>
</evidence>
<dbReference type="PANTHER" id="PTHR10044:SF139">
    <property type="entry name" value="DEATH-ASSOCIATED INHIBITOR OF APOPTOSIS 2"/>
    <property type="match status" value="1"/>
</dbReference>
<dbReference type="SMART" id="SM00238">
    <property type="entry name" value="BIR"/>
    <property type="match status" value="3"/>
</dbReference>